<dbReference type="Proteomes" id="UP000494206">
    <property type="component" value="Unassembled WGS sequence"/>
</dbReference>
<feature type="transmembrane region" description="Helical" evidence="6">
    <location>
        <begin position="267"/>
        <end position="291"/>
    </location>
</feature>
<comment type="caution">
    <text evidence="8">The sequence shown here is derived from an EMBL/GenBank/DDBJ whole genome shotgun (WGS) entry which is preliminary data.</text>
</comment>
<dbReference type="InterPro" id="IPR019421">
    <property type="entry name" value="7TM_GPCR_serpentine_rcpt_Srd"/>
</dbReference>
<evidence type="ECO:0000256" key="2">
    <source>
        <dbReference type="ARBA" id="ARBA00009166"/>
    </source>
</evidence>
<keyword evidence="5 6" id="KW-0472">Membrane</keyword>
<feature type="transmembrane region" description="Helical" evidence="6">
    <location>
        <begin position="90"/>
        <end position="113"/>
    </location>
</feature>
<keyword evidence="9" id="KW-1185">Reference proteome</keyword>
<evidence type="ECO:0000313" key="8">
    <source>
        <dbReference type="EMBL" id="CAB3396887.1"/>
    </source>
</evidence>
<evidence type="ECO:0000256" key="1">
    <source>
        <dbReference type="ARBA" id="ARBA00004141"/>
    </source>
</evidence>
<protein>
    <recommendedName>
        <fullName evidence="7">G-protein coupled receptors family 1 profile domain-containing protein</fullName>
    </recommendedName>
</protein>
<accession>A0A8S1EBB3</accession>
<evidence type="ECO:0000256" key="5">
    <source>
        <dbReference type="ARBA" id="ARBA00023136"/>
    </source>
</evidence>
<comment type="similarity">
    <text evidence="2">Belongs to the nematode receptor-like protein srd family.</text>
</comment>
<evidence type="ECO:0000256" key="6">
    <source>
        <dbReference type="SAM" id="Phobius"/>
    </source>
</evidence>
<evidence type="ECO:0000256" key="4">
    <source>
        <dbReference type="ARBA" id="ARBA00022989"/>
    </source>
</evidence>
<dbReference type="PANTHER" id="PTHR22945">
    <property type="entry name" value="SERPENTINE RECEPTOR, CLASS D DELTA"/>
    <property type="match status" value="1"/>
</dbReference>
<reference evidence="8 9" key="1">
    <citation type="submission" date="2020-04" db="EMBL/GenBank/DDBJ databases">
        <authorList>
            <person name="Laetsch R D."/>
            <person name="Stevens L."/>
            <person name="Kumar S."/>
            <person name="Blaxter L. M."/>
        </authorList>
    </citation>
    <scope>NUCLEOTIDE SEQUENCE [LARGE SCALE GENOMIC DNA]</scope>
</reference>
<proteinExistence type="inferred from homology"/>
<keyword evidence="4 6" id="KW-1133">Transmembrane helix</keyword>
<dbReference type="InterPro" id="IPR050920">
    <property type="entry name" value="Nematode_rcpt-like_delta"/>
</dbReference>
<dbReference type="PROSITE" id="PS50262">
    <property type="entry name" value="G_PROTEIN_RECEP_F1_2"/>
    <property type="match status" value="1"/>
</dbReference>
<gene>
    <name evidence="8" type="ORF">CBOVIS_LOCUS381</name>
</gene>
<feature type="transmembrane region" description="Helical" evidence="6">
    <location>
        <begin position="6"/>
        <end position="31"/>
    </location>
</feature>
<dbReference type="PRINTS" id="PR00237">
    <property type="entry name" value="GPCRRHODOPSN"/>
</dbReference>
<evidence type="ECO:0000313" key="9">
    <source>
        <dbReference type="Proteomes" id="UP000494206"/>
    </source>
</evidence>
<dbReference type="SUPFAM" id="SSF81321">
    <property type="entry name" value="Family A G protein-coupled receptor-like"/>
    <property type="match status" value="1"/>
</dbReference>
<feature type="transmembrane region" description="Helical" evidence="6">
    <location>
        <begin position="43"/>
        <end position="61"/>
    </location>
</feature>
<organism evidence="8 9">
    <name type="scientific">Caenorhabditis bovis</name>
    <dbReference type="NCBI Taxonomy" id="2654633"/>
    <lineage>
        <taxon>Eukaryota</taxon>
        <taxon>Metazoa</taxon>
        <taxon>Ecdysozoa</taxon>
        <taxon>Nematoda</taxon>
        <taxon>Chromadorea</taxon>
        <taxon>Rhabditida</taxon>
        <taxon>Rhabditina</taxon>
        <taxon>Rhabditomorpha</taxon>
        <taxon>Rhabditoidea</taxon>
        <taxon>Rhabditidae</taxon>
        <taxon>Peloderinae</taxon>
        <taxon>Caenorhabditis</taxon>
    </lineage>
</organism>
<dbReference type="OrthoDB" id="5866685at2759"/>
<dbReference type="PANTHER" id="PTHR22945:SF10">
    <property type="entry name" value="SERPENTINE RECEPTOR CLASS DELTA-33"/>
    <property type="match status" value="1"/>
</dbReference>
<dbReference type="AlphaFoldDB" id="A0A8S1EBB3"/>
<dbReference type="GO" id="GO:0016020">
    <property type="term" value="C:membrane"/>
    <property type="evidence" value="ECO:0007669"/>
    <property type="project" value="UniProtKB-SubCell"/>
</dbReference>
<dbReference type="Pfam" id="PF10317">
    <property type="entry name" value="7TM_GPCR_Srd"/>
    <property type="match status" value="1"/>
</dbReference>
<dbReference type="GO" id="GO:0004930">
    <property type="term" value="F:G protein-coupled receptor activity"/>
    <property type="evidence" value="ECO:0007669"/>
    <property type="project" value="InterPro"/>
</dbReference>
<dbReference type="EMBL" id="CADEPM010000001">
    <property type="protein sequence ID" value="CAB3396887.1"/>
    <property type="molecule type" value="Genomic_DNA"/>
</dbReference>
<dbReference type="InterPro" id="IPR017452">
    <property type="entry name" value="GPCR_Rhodpsn_7TM"/>
</dbReference>
<keyword evidence="3 6" id="KW-0812">Transmembrane</keyword>
<dbReference type="InterPro" id="IPR000276">
    <property type="entry name" value="GPCR_Rhodpsn"/>
</dbReference>
<sequence>MTTEDRFFVIILTILVVLGFILNLLLLYLILYKSPPTLSPYRIFLANTTITQLLFAFGALISQPRILTSHEYTVVIYLGPIQFYGEWLSYMSYIFILHLSLNSFISLMLSMVYRFNSVKLRRLGVKPSLIICIIGYIYCFILMVSCTQIEVSRDETINEPIVGNIVPDYRQYNMVLSTDIHQLPLMVLITMVTIGLLPIYFVMCWCRFKIYQILKKATTIHNSTTRNNVKRLVNALTIQSIIPVISVFPASLLYVLSQMNTIQSGLYGYFIVPSLTISTIVDPLVTIISVIPYRRCVLQLCHLKYSEVTVSNLEKSRSYGAAGNKLFFISYQ</sequence>
<comment type="subcellular location">
    <subcellularLocation>
        <location evidence="1">Membrane</location>
        <topology evidence="1">Multi-pass membrane protein</topology>
    </subcellularLocation>
</comment>
<name>A0A8S1EBB3_9PELO</name>
<evidence type="ECO:0000259" key="7">
    <source>
        <dbReference type="PROSITE" id="PS50262"/>
    </source>
</evidence>
<evidence type="ECO:0000256" key="3">
    <source>
        <dbReference type="ARBA" id="ARBA00022692"/>
    </source>
</evidence>
<feature type="transmembrane region" description="Helical" evidence="6">
    <location>
        <begin position="125"/>
        <end position="144"/>
    </location>
</feature>
<feature type="transmembrane region" description="Helical" evidence="6">
    <location>
        <begin position="183"/>
        <end position="206"/>
    </location>
</feature>
<dbReference type="Gene3D" id="1.20.1070.10">
    <property type="entry name" value="Rhodopsin 7-helix transmembrane proteins"/>
    <property type="match status" value="1"/>
</dbReference>
<feature type="transmembrane region" description="Helical" evidence="6">
    <location>
        <begin position="232"/>
        <end position="255"/>
    </location>
</feature>
<feature type="domain" description="G-protein coupled receptors family 1 profile" evidence="7">
    <location>
        <begin position="22"/>
        <end position="286"/>
    </location>
</feature>